<keyword evidence="1" id="KW-1133">Transmembrane helix</keyword>
<evidence type="ECO:0000313" key="3">
    <source>
        <dbReference type="Proteomes" id="UP000434850"/>
    </source>
</evidence>
<keyword evidence="1" id="KW-0812">Transmembrane</keyword>
<dbReference type="InterPro" id="IPR052556">
    <property type="entry name" value="PolySynth_Transporter"/>
</dbReference>
<feature type="transmembrane region" description="Helical" evidence="1">
    <location>
        <begin position="126"/>
        <end position="145"/>
    </location>
</feature>
<evidence type="ECO:0000256" key="1">
    <source>
        <dbReference type="SAM" id="Phobius"/>
    </source>
</evidence>
<dbReference type="AlphaFoldDB" id="A0A6I4IB55"/>
<gene>
    <name evidence="2" type="ORF">GO816_14890</name>
</gene>
<dbReference type="OrthoDB" id="88014at2"/>
<feature type="transmembrane region" description="Helical" evidence="1">
    <location>
        <begin position="157"/>
        <end position="179"/>
    </location>
</feature>
<dbReference type="CDD" id="cd13128">
    <property type="entry name" value="MATE_Wzx_like"/>
    <property type="match status" value="1"/>
</dbReference>
<protein>
    <submittedName>
        <fullName evidence="2">Oligosaccharide flippase family protein</fullName>
    </submittedName>
</protein>
<feature type="transmembrane region" description="Helical" evidence="1">
    <location>
        <begin position="54"/>
        <end position="77"/>
    </location>
</feature>
<feature type="transmembrane region" description="Helical" evidence="1">
    <location>
        <begin position="398"/>
        <end position="419"/>
    </location>
</feature>
<feature type="transmembrane region" description="Helical" evidence="1">
    <location>
        <begin position="21"/>
        <end position="42"/>
    </location>
</feature>
<feature type="transmembrane region" description="Helical" evidence="1">
    <location>
        <begin position="374"/>
        <end position="392"/>
    </location>
</feature>
<sequence>MRIPSIPGFDQQAFQKYFKNTGMLMMARVGSMVIKMVVNTFVLSSYLGPTQNGILNYPMTIVVFSMAVAALGLDGFVTRELINHPERKFTLLGTAFWMRLLAGIVTLPLVYVAYEVITHFKHLNTPFTFVLIVAFTAIIQAFNIIESYFQAKVQAKYIMYVQVAGNLTSAGIKLTLVLLHMPLLWFVWALLFDAVIIATGYIIVYHSTHNRINEWRYKAPVAAYLFKKSWPLAFSAILVSIYMKIDQAMITSYLGEAQLGIYSTVVSLSESFYFLPVAVVTSVFPAIVYARKTDIDRYYKRLQNMYDLMVIISLSVAIFMTFASSYIYKIAFHNHPEFWSGAPVLAVHVWAGIFVFLGSASGQYLIAEGYFKLSMLRTGVGALVNIVLNIYFIPAYGIIGAAYATLIAYAVATFFILLVPKTRGQGVQMLKSLFLISLFQKAFNR</sequence>
<name>A0A6I4IB55_9SPHI</name>
<feature type="transmembrane region" description="Helical" evidence="1">
    <location>
        <begin position="225"/>
        <end position="245"/>
    </location>
</feature>
<dbReference type="RefSeq" id="WP_157542734.1">
    <property type="nucleotide sequence ID" value="NZ_WQLA01000006.1"/>
</dbReference>
<feature type="transmembrane region" description="Helical" evidence="1">
    <location>
        <begin position="89"/>
        <end position="114"/>
    </location>
</feature>
<dbReference type="PANTHER" id="PTHR43424">
    <property type="entry name" value="LOCUS PUTATIVE PROTEIN 1-RELATED"/>
    <property type="match status" value="1"/>
</dbReference>
<proteinExistence type="predicted"/>
<dbReference type="Proteomes" id="UP000434850">
    <property type="component" value="Unassembled WGS sequence"/>
</dbReference>
<dbReference type="Pfam" id="PF13440">
    <property type="entry name" value="Polysacc_synt_3"/>
    <property type="match status" value="1"/>
</dbReference>
<reference evidence="2 3" key="1">
    <citation type="submission" date="2019-12" db="EMBL/GenBank/DDBJ databases">
        <title>Mucilaginibacter sp. HME9299 genome sequencing and assembly.</title>
        <authorList>
            <person name="Kang H."/>
            <person name="Kim H."/>
            <person name="Joh K."/>
        </authorList>
    </citation>
    <scope>NUCLEOTIDE SEQUENCE [LARGE SCALE GENOMIC DNA]</scope>
    <source>
        <strain evidence="2 3">HME9299</strain>
    </source>
</reference>
<feature type="transmembrane region" description="Helical" evidence="1">
    <location>
        <begin position="185"/>
        <end position="204"/>
    </location>
</feature>
<feature type="transmembrane region" description="Helical" evidence="1">
    <location>
        <begin position="348"/>
        <end position="367"/>
    </location>
</feature>
<dbReference type="EMBL" id="WQLA01000006">
    <property type="protein sequence ID" value="MVN92421.1"/>
    <property type="molecule type" value="Genomic_DNA"/>
</dbReference>
<evidence type="ECO:0000313" key="2">
    <source>
        <dbReference type="EMBL" id="MVN92421.1"/>
    </source>
</evidence>
<organism evidence="2 3">
    <name type="scientific">Mucilaginibacter aquatilis</name>
    <dbReference type="NCBI Taxonomy" id="1517760"/>
    <lineage>
        <taxon>Bacteria</taxon>
        <taxon>Pseudomonadati</taxon>
        <taxon>Bacteroidota</taxon>
        <taxon>Sphingobacteriia</taxon>
        <taxon>Sphingobacteriales</taxon>
        <taxon>Sphingobacteriaceae</taxon>
        <taxon>Mucilaginibacter</taxon>
    </lineage>
</organism>
<dbReference type="PANTHER" id="PTHR43424:SF1">
    <property type="entry name" value="LOCUS PUTATIVE PROTEIN 1-RELATED"/>
    <property type="match status" value="1"/>
</dbReference>
<feature type="transmembrane region" description="Helical" evidence="1">
    <location>
        <begin position="310"/>
        <end position="328"/>
    </location>
</feature>
<accession>A0A6I4IB55</accession>
<keyword evidence="1" id="KW-0472">Membrane</keyword>
<feature type="transmembrane region" description="Helical" evidence="1">
    <location>
        <begin position="272"/>
        <end position="290"/>
    </location>
</feature>
<comment type="caution">
    <text evidence="2">The sequence shown here is derived from an EMBL/GenBank/DDBJ whole genome shotgun (WGS) entry which is preliminary data.</text>
</comment>
<keyword evidence="3" id="KW-1185">Reference proteome</keyword>